<keyword evidence="1" id="KW-0433">Leucine-rich repeat</keyword>
<dbReference type="Proteomes" id="UP000674318">
    <property type="component" value="Unassembled WGS sequence"/>
</dbReference>
<evidence type="ECO:0000313" key="4">
    <source>
        <dbReference type="EMBL" id="KAG5498722.1"/>
    </source>
</evidence>
<dbReference type="PROSITE" id="PS51450">
    <property type="entry name" value="LRR"/>
    <property type="match status" value="2"/>
</dbReference>
<feature type="region of interest" description="Disordered" evidence="3">
    <location>
        <begin position="1583"/>
        <end position="1628"/>
    </location>
</feature>
<sequence>MNEDSGGGNDDKGVLAAEHMSSSSYWQLTPEEEAALLSEYGVELPYDNGVEWTAPSHFKSQMGDGHVFLTGAATDDEVHDFDDAADARRGGDLTASGIRRQLGYKDPLRLYLQQNFPSLMMLNRSMPLSLVETISDTVDALESRKSVDGSGRELDQHMCRPPPDGFGSPHTLAQHAAVLRSGKEWVRRACFAVQGASSTAMASQLFVPETHEASVALCDDGSLMDAASVSAQPADIEFCRLIESTQQLLEKATEALCARSGDGGASEAEEIAQVVRELEEREALLTEDALDAYYAKEELRSGNDDVDDIMQLIRRAREGRARLHAALTLNPFETPAYDAQTESEVAVPEPSCDVTEIDSTFLSAHVPVLPKIYAFEMELPRSDPVNVQSLPESSGAVLRGPEEEPATLGGVPAVSGVEGLPFGSSTAEGKLTSFPELIDQNTEILALIASTEIRDAEVQRAAAASRETCIRRVFSACAAGNGAAHAKSQSRDRNALGLAMLPTFVQQLDVLLSPTREEREYRGNARASSVSEPDAEGGCGDTVQATPVRCSGASGGPGPSVSVVNSPLEQIRRRAALESFLVAREAAERRQMRIEDELVEREIRVSADRVAWYVEQRTALERAALQAVESLRESQGAAYEELLAAACRDRALAQQSQELRCLQETEKLVYTLLVEWEVQREQLLQDEALALRLLHRDSKEEEQHARAATERRLDDEMAAARKAMEHLRTIFEQQRQVTGSGSPRDGSGAPEADTALPPFEHALRTSPWFCGRIAPLLKERGELTRWAVTRRRALENVRALLVEAETQYRDHVKAPAQSSNSTMPPPSVMTLPETPPLVEERAFAQDSAAAGTAVLNADTFVRLLWPSLNAAVRHPRRAPQFLAKLILSLEDLFQVDWAGLRQMRLSAPTTTETHHEPHATVEVPVTSLVRELDISGNPLQIFDVLDAVRTFSSLQSLSVSNAQLHTLEASDTGVDTAKRVPSTESLDKSLCSVAREASSHSLHLRHVTAARNNALAKRVRLLSLDVSSNNLGSLAPLGRIASSSLVSCKATQNKLSTLDSLLGCVQLRELSAAHNRLTDVEAICAMPVLRELDVRSNKLATLTGGSKGSQDDPSSNSLLLLSRLHASHNPLRELPSKGHVYACLTQLFVNHTELTTLDASSIGWCPVLTVLQAEGNQISDISGLQHCSRLQSLKLSHNRIASLSSLEPLRCCTRLRVLDLTGNPCLAVDGTDTHRAATVQRLLCDLVPSLEDLNNTRLMNGFGEGYMPEPQGTSGEALTRIRIECGEPDHSGFAAFFKTSSRCVSTAPQLYQEVFSALCWDWHIQRVLEEKEMREAYAQRPLNRAKGWEITAVAAAANAPRANDGSQPRFSRGATAIAELNGVTAAQSHVRTAVHQRHVEHCRVDVATVDEWLALSHDVAPVALATPAGHEPLANMHVRHPYYERRQQDHIESLARAYLAEWLLARTLIRRARLELYRLRVAFQQSEAHRREIAARRIQPVWRGAALRSRLQRFLHPGQVSHHEVEVDEFHKVDVDEWLLENDAALVPVEVLLHNVVGSARNVAAVPFDIPAMAAAPAVTEITSAPSPPTTTTFTPLPPSDVRPSSGVNRSRLGVQRNTDALPSADTAEDIKPNTSVATLNEQWGPLVAGQIRKRQQKSSRAHQERMRKEFLQDPLRIKREVREDRAQQRLH</sequence>
<accession>A0A836I5J1</accession>
<dbReference type="PANTHER" id="PTHR18849">
    <property type="entry name" value="LEUCINE RICH REPEAT PROTEIN"/>
    <property type="match status" value="1"/>
</dbReference>
<dbReference type="EMBL" id="JAFJZO010000030">
    <property type="protein sequence ID" value="KAG5498722.1"/>
    <property type="molecule type" value="Genomic_DNA"/>
</dbReference>
<keyword evidence="5" id="KW-1185">Reference proteome</keyword>
<dbReference type="GeneID" id="94289109"/>
<dbReference type="SUPFAM" id="SSF52058">
    <property type="entry name" value="L domain-like"/>
    <property type="match status" value="1"/>
</dbReference>
<evidence type="ECO:0000256" key="1">
    <source>
        <dbReference type="ARBA" id="ARBA00022614"/>
    </source>
</evidence>
<dbReference type="Gene3D" id="3.80.10.10">
    <property type="entry name" value="Ribonuclease Inhibitor"/>
    <property type="match status" value="2"/>
</dbReference>
<evidence type="ECO:0000256" key="3">
    <source>
        <dbReference type="SAM" id="MobiDB-lite"/>
    </source>
</evidence>
<feature type="compositionally biased region" description="Polar residues" evidence="3">
    <location>
        <begin position="732"/>
        <end position="741"/>
    </location>
</feature>
<dbReference type="Pfam" id="PF12799">
    <property type="entry name" value="LRR_4"/>
    <property type="match status" value="1"/>
</dbReference>
<reference evidence="4 5" key="1">
    <citation type="submission" date="2021-02" db="EMBL/GenBank/DDBJ databases">
        <title>Porcisia hertigi Genome sequencing and assembly.</title>
        <authorList>
            <person name="Almutairi H."/>
            <person name="Gatherer D."/>
        </authorList>
    </citation>
    <scope>NUCLEOTIDE SEQUENCE [LARGE SCALE GENOMIC DNA]</scope>
    <source>
        <strain evidence="4 5">C119</strain>
    </source>
</reference>
<gene>
    <name evidence="4" type="ORF">JKF63_03010</name>
</gene>
<feature type="region of interest" description="Disordered" evidence="3">
    <location>
        <begin position="732"/>
        <end position="758"/>
    </location>
</feature>
<protein>
    <submittedName>
        <fullName evidence="4">Uncharacterized protein</fullName>
    </submittedName>
</protein>
<dbReference type="PANTHER" id="PTHR18849:SF0">
    <property type="entry name" value="CILIA- AND FLAGELLA-ASSOCIATED PROTEIN 410-RELATED"/>
    <property type="match status" value="1"/>
</dbReference>
<dbReference type="InterPro" id="IPR025875">
    <property type="entry name" value="Leu-rich_rpt_4"/>
</dbReference>
<dbReference type="RefSeq" id="XP_067755476.1">
    <property type="nucleotide sequence ID" value="XM_067899032.1"/>
</dbReference>
<feature type="region of interest" description="Disordered" evidence="3">
    <location>
        <begin position="516"/>
        <end position="561"/>
    </location>
</feature>
<proteinExistence type="predicted"/>
<organism evidence="4 5">
    <name type="scientific">Porcisia hertigi</name>
    <dbReference type="NCBI Taxonomy" id="2761500"/>
    <lineage>
        <taxon>Eukaryota</taxon>
        <taxon>Discoba</taxon>
        <taxon>Euglenozoa</taxon>
        <taxon>Kinetoplastea</taxon>
        <taxon>Metakinetoplastina</taxon>
        <taxon>Trypanosomatida</taxon>
        <taxon>Trypanosomatidae</taxon>
        <taxon>Leishmaniinae</taxon>
        <taxon>Porcisia</taxon>
    </lineage>
</organism>
<dbReference type="KEGG" id="phet:94289109"/>
<evidence type="ECO:0000256" key="2">
    <source>
        <dbReference type="ARBA" id="ARBA00022737"/>
    </source>
</evidence>
<name>A0A836I5J1_9TRYP</name>
<keyword evidence="2" id="KW-0677">Repeat</keyword>
<dbReference type="InterPro" id="IPR032675">
    <property type="entry name" value="LRR_dom_sf"/>
</dbReference>
<dbReference type="PROSITE" id="PS50096">
    <property type="entry name" value="IQ"/>
    <property type="match status" value="1"/>
</dbReference>
<comment type="caution">
    <text evidence="4">The sequence shown here is derived from an EMBL/GenBank/DDBJ whole genome shotgun (WGS) entry which is preliminary data.</text>
</comment>
<evidence type="ECO:0000313" key="5">
    <source>
        <dbReference type="Proteomes" id="UP000674318"/>
    </source>
</evidence>
<dbReference type="OrthoDB" id="266138at2759"/>
<dbReference type="InterPro" id="IPR001611">
    <property type="entry name" value="Leu-rich_rpt"/>
</dbReference>